<dbReference type="GO" id="GO:0006189">
    <property type="term" value="P:'de novo' IMP biosynthetic process"/>
    <property type="evidence" value="ECO:0007669"/>
    <property type="project" value="UniProtKB-UniRule"/>
</dbReference>
<keyword evidence="2 3" id="KW-0378">Hydrolase</keyword>
<evidence type="ECO:0000313" key="8">
    <source>
        <dbReference type="Proteomes" id="UP000245474"/>
    </source>
</evidence>
<keyword evidence="3" id="KW-0658">Purine biosynthesis</keyword>
<comment type="pathway">
    <text evidence="3">Purine metabolism; IMP biosynthesis via de novo pathway; formate from 10-formyl-5,6,7,8-tetrahydrofolate: step 1/1.</text>
</comment>
<dbReference type="PROSITE" id="PS51671">
    <property type="entry name" value="ACT"/>
    <property type="match status" value="1"/>
</dbReference>
<comment type="catalytic activity">
    <reaction evidence="3">
        <text>(6R)-10-formyltetrahydrofolate + H2O = (6S)-5,6,7,8-tetrahydrofolate + formate + H(+)</text>
        <dbReference type="Rhea" id="RHEA:19833"/>
        <dbReference type="ChEBI" id="CHEBI:15377"/>
        <dbReference type="ChEBI" id="CHEBI:15378"/>
        <dbReference type="ChEBI" id="CHEBI:15740"/>
        <dbReference type="ChEBI" id="CHEBI:57453"/>
        <dbReference type="ChEBI" id="CHEBI:195366"/>
        <dbReference type="EC" id="3.5.1.10"/>
    </reaction>
</comment>
<dbReference type="HAMAP" id="MF_01927">
    <property type="entry name" value="PurU"/>
    <property type="match status" value="1"/>
</dbReference>
<dbReference type="PANTHER" id="PTHR42706">
    <property type="entry name" value="FORMYLTETRAHYDROFOLATE DEFORMYLASE"/>
    <property type="match status" value="1"/>
</dbReference>
<name>A0A2U2N4W0_9GAMM</name>
<dbReference type="InterPro" id="IPR045865">
    <property type="entry name" value="ACT-like_dom_sf"/>
</dbReference>
<keyword evidence="1 3" id="KW-0554">One-carbon metabolism</keyword>
<dbReference type="InterPro" id="IPR041729">
    <property type="entry name" value="Formyl-FH4-Hydrolase_C"/>
</dbReference>
<dbReference type="CDD" id="cd08648">
    <property type="entry name" value="FMT_core_Formyl-FH4-Hydrolase_C"/>
    <property type="match status" value="1"/>
</dbReference>
<dbReference type="InterPro" id="IPR002376">
    <property type="entry name" value="Formyl_transf_N"/>
</dbReference>
<dbReference type="RefSeq" id="WP_109677431.1">
    <property type="nucleotide sequence ID" value="NZ_CP086615.1"/>
</dbReference>
<sequence length="289" mass="32814">MPALDGHTATLLMHCRDQRGLVAGVSEFLARHGGNIVYLDQHVDTAEGVFFMRVEWELTGFGLAPEAIGPAFDEALGERFGIRWRLHLSEEWPRMAVFVSRLPHCLYDLLSRWQSGEWRVSIPVIVSNHEDLRPVAEQFGVPFHVFPVTAGNKAEQEARELELLQEMEVEFVVLARYMQVVTPTLIDAFPERIINIHHSFLPAFAGARPYHAAHARGVKIIGATSHYVTEELDAGPIIEQDVTTISHRDSVEELVRKGRDLEKLVLARAVWAHLQRKTLVYRNRTVVFD</sequence>
<feature type="active site" evidence="3">
    <location>
        <position position="233"/>
    </location>
</feature>
<dbReference type="Pfam" id="PF00551">
    <property type="entry name" value="Formyl_trans_N"/>
    <property type="match status" value="1"/>
</dbReference>
<dbReference type="Gene3D" id="3.30.70.260">
    <property type="match status" value="1"/>
</dbReference>
<comment type="caution">
    <text evidence="7">The sequence shown here is derived from an EMBL/GenBank/DDBJ whole genome shotgun (WGS) entry which is preliminary data.</text>
</comment>
<dbReference type="PIRSF" id="PIRSF036480">
    <property type="entry name" value="FormyFH4_hydr"/>
    <property type="match status" value="1"/>
</dbReference>
<evidence type="ECO:0000313" key="7">
    <source>
        <dbReference type="EMBL" id="PWG64142.1"/>
    </source>
</evidence>
<evidence type="ECO:0000313" key="6">
    <source>
        <dbReference type="EMBL" id="PWG60999.1"/>
    </source>
</evidence>
<dbReference type="EMBL" id="QFFI01000007">
    <property type="protein sequence ID" value="PWG64142.1"/>
    <property type="molecule type" value="Genomic_DNA"/>
</dbReference>
<dbReference type="Pfam" id="PF01842">
    <property type="entry name" value="ACT"/>
    <property type="match status" value="1"/>
</dbReference>
<dbReference type="InterPro" id="IPR004810">
    <property type="entry name" value="PurU"/>
</dbReference>
<dbReference type="SUPFAM" id="SSF55021">
    <property type="entry name" value="ACT-like"/>
    <property type="match status" value="1"/>
</dbReference>
<dbReference type="EMBL" id="QFFI01000056">
    <property type="protein sequence ID" value="PWG60999.1"/>
    <property type="molecule type" value="Genomic_DNA"/>
</dbReference>
<evidence type="ECO:0000256" key="2">
    <source>
        <dbReference type="ARBA" id="ARBA00022801"/>
    </source>
</evidence>
<comment type="similarity">
    <text evidence="3">Belongs to the PurU family.</text>
</comment>
<dbReference type="PRINTS" id="PR01575">
    <property type="entry name" value="FFH4HYDRLASE"/>
</dbReference>
<keyword evidence="8" id="KW-1185">Reference proteome</keyword>
<dbReference type="UniPathway" id="UPA00074">
    <property type="reaction ID" value="UER00170"/>
</dbReference>
<dbReference type="NCBIfam" id="NF004684">
    <property type="entry name" value="PRK06027.1"/>
    <property type="match status" value="1"/>
</dbReference>
<dbReference type="Gene3D" id="3.40.50.170">
    <property type="entry name" value="Formyl transferase, N-terminal domain"/>
    <property type="match status" value="1"/>
</dbReference>
<dbReference type="AlphaFoldDB" id="A0A2U2N4W0"/>
<evidence type="ECO:0000259" key="5">
    <source>
        <dbReference type="PROSITE" id="PS51671"/>
    </source>
</evidence>
<gene>
    <name evidence="3 7" type="primary">purU</name>
    <name evidence="7" type="ORF">DEM34_06490</name>
    <name evidence="6" type="ORF">DEM34_18660</name>
</gene>
<dbReference type="GO" id="GO:0008864">
    <property type="term" value="F:formyltetrahydrofolate deformylase activity"/>
    <property type="evidence" value="ECO:0007669"/>
    <property type="project" value="UniProtKB-UniRule"/>
</dbReference>
<evidence type="ECO:0000256" key="4">
    <source>
        <dbReference type="NCBIfam" id="TIGR00655"/>
    </source>
</evidence>
<dbReference type="InterPro" id="IPR036477">
    <property type="entry name" value="Formyl_transf_N_sf"/>
</dbReference>
<proteinExistence type="inferred from homology"/>
<dbReference type="GO" id="GO:0006730">
    <property type="term" value="P:one-carbon metabolic process"/>
    <property type="evidence" value="ECO:0007669"/>
    <property type="project" value="UniProtKB-KW"/>
</dbReference>
<evidence type="ECO:0000256" key="1">
    <source>
        <dbReference type="ARBA" id="ARBA00022563"/>
    </source>
</evidence>
<protein>
    <recommendedName>
        <fullName evidence="3 4">Formyltetrahydrofolate deformylase</fullName>
        <ecNumber evidence="3 4">3.5.1.10</ecNumber>
    </recommendedName>
    <alternativeName>
        <fullName evidence="3">Formyl-FH(4) hydrolase</fullName>
    </alternativeName>
</protein>
<dbReference type="SUPFAM" id="SSF53328">
    <property type="entry name" value="Formyltransferase"/>
    <property type="match status" value="1"/>
</dbReference>
<reference evidence="7 8" key="1">
    <citation type="submission" date="2018-05" db="EMBL/GenBank/DDBJ databases">
        <title>Spiribacter halobius sp. nov., a moderately halophilic bacterium isolated from marine solar saltern.</title>
        <authorList>
            <person name="Zheng W.-S."/>
            <person name="Lu D.-C."/>
            <person name="Du Z.-J."/>
        </authorList>
    </citation>
    <scope>NUCLEOTIDE SEQUENCE [LARGE SCALE GENOMIC DNA]</scope>
    <source>
        <strain evidence="7 8">E85</strain>
    </source>
</reference>
<dbReference type="EC" id="3.5.1.10" evidence="3 4"/>
<dbReference type="Proteomes" id="UP000245474">
    <property type="component" value="Unassembled WGS sequence"/>
</dbReference>
<evidence type="ECO:0000256" key="3">
    <source>
        <dbReference type="HAMAP-Rule" id="MF_01927"/>
    </source>
</evidence>
<organism evidence="7 8">
    <name type="scientific">Sediminicurvatus halobius</name>
    <dbReference type="NCBI Taxonomy" id="2182432"/>
    <lineage>
        <taxon>Bacteria</taxon>
        <taxon>Pseudomonadati</taxon>
        <taxon>Pseudomonadota</taxon>
        <taxon>Gammaproteobacteria</taxon>
        <taxon>Chromatiales</taxon>
        <taxon>Ectothiorhodospiraceae</taxon>
        <taxon>Sediminicurvatus</taxon>
    </lineage>
</organism>
<dbReference type="InterPro" id="IPR002912">
    <property type="entry name" value="ACT_dom"/>
</dbReference>
<dbReference type="OrthoDB" id="9806170at2"/>
<comment type="function">
    <text evidence="3">Catalyzes the hydrolysis of 10-formyltetrahydrofolate (formyl-FH4) to formate and tetrahydrofolate (FH4).</text>
</comment>
<feature type="domain" description="ACT" evidence="5">
    <location>
        <begin position="10"/>
        <end position="91"/>
    </location>
</feature>
<accession>A0A2U2N4W0</accession>
<dbReference type="PANTHER" id="PTHR42706:SF1">
    <property type="entry name" value="FORMYLTETRAHYDROFOLATE DEFORMYLASE 2, MITOCHONDRIAL"/>
    <property type="match status" value="1"/>
</dbReference>
<dbReference type="InterPro" id="IPR044074">
    <property type="entry name" value="PurU_ACT"/>
</dbReference>
<dbReference type="CDD" id="cd04875">
    <property type="entry name" value="ACT_F4HF-DF"/>
    <property type="match status" value="1"/>
</dbReference>
<dbReference type="NCBIfam" id="TIGR00655">
    <property type="entry name" value="PurU"/>
    <property type="match status" value="1"/>
</dbReference>